<dbReference type="Gene3D" id="3.40.50.2020">
    <property type="match status" value="1"/>
</dbReference>
<dbReference type="InterPro" id="IPR000836">
    <property type="entry name" value="PRTase_dom"/>
</dbReference>
<sequence length="210" mass="24423">MVTKKIVTDPITLRNNGIRIAYQMWKDGFIPSMIYVPLRGGAGLGNIISEVFKLLLPEAPSMYCAVVAHSYQGFGSQSSINIDGWTTTPENIRPVDRVLLVDDIYDSGKSANYLWDLILKYNKHPENFRLAVHDYKEFTYREPLPKVPDYWAVHHRIENEEDDFWIHYSSHELYGLTMEERQEHYYKDDPTLQNIMEEIFRCGGSRSSPI</sequence>
<dbReference type="GO" id="GO:0016757">
    <property type="term" value="F:glycosyltransferase activity"/>
    <property type="evidence" value="ECO:0007669"/>
    <property type="project" value="UniProtKB-KW"/>
</dbReference>
<organism evidence="2 3">
    <name type="scientific">Candidatus Haliotispira prima</name>
    <dbReference type="NCBI Taxonomy" id="3034016"/>
    <lineage>
        <taxon>Bacteria</taxon>
        <taxon>Pseudomonadati</taxon>
        <taxon>Spirochaetota</taxon>
        <taxon>Spirochaetia</taxon>
        <taxon>Spirochaetales</taxon>
        <taxon>Spirochaetaceae</taxon>
        <taxon>Candidatus Haliotispira</taxon>
    </lineage>
</organism>
<dbReference type="SUPFAM" id="SSF53271">
    <property type="entry name" value="PRTase-like"/>
    <property type="match status" value="1"/>
</dbReference>
<name>A0ABY8MI57_9SPIO</name>
<dbReference type="Pfam" id="PF00156">
    <property type="entry name" value="Pribosyltran"/>
    <property type="match status" value="1"/>
</dbReference>
<dbReference type="RefSeq" id="WP_326926668.1">
    <property type="nucleotide sequence ID" value="NZ_CP123443.1"/>
</dbReference>
<reference evidence="2 3" key="1">
    <citation type="submission" date="2023-04" db="EMBL/GenBank/DDBJ databases">
        <title>Spirochaete genome identified in red abalone sample constitutes a novel genus.</title>
        <authorList>
            <person name="Sharma S.P."/>
            <person name="Purcell C.M."/>
            <person name="Hyde J.R."/>
            <person name="Severin A.J."/>
        </authorList>
    </citation>
    <scope>NUCLEOTIDE SEQUENCE [LARGE SCALE GENOMIC DNA]</scope>
    <source>
        <strain evidence="2 3">SP-2023</strain>
    </source>
</reference>
<protein>
    <submittedName>
        <fullName evidence="2">Phosphoribosyltransferase family protein</fullName>
    </submittedName>
</protein>
<feature type="domain" description="Phosphoribosyltransferase" evidence="1">
    <location>
        <begin position="18"/>
        <end position="132"/>
    </location>
</feature>
<keyword evidence="2" id="KW-0328">Glycosyltransferase</keyword>
<proteinExistence type="predicted"/>
<evidence type="ECO:0000259" key="1">
    <source>
        <dbReference type="Pfam" id="PF00156"/>
    </source>
</evidence>
<keyword evidence="3" id="KW-1185">Reference proteome</keyword>
<keyword evidence="2" id="KW-0808">Transferase</keyword>
<dbReference type="InterPro" id="IPR029057">
    <property type="entry name" value="PRTase-like"/>
</dbReference>
<evidence type="ECO:0000313" key="3">
    <source>
        <dbReference type="Proteomes" id="UP001228690"/>
    </source>
</evidence>
<evidence type="ECO:0000313" key="2">
    <source>
        <dbReference type="EMBL" id="WGK68484.1"/>
    </source>
</evidence>
<dbReference type="EMBL" id="CP123443">
    <property type="protein sequence ID" value="WGK68484.1"/>
    <property type="molecule type" value="Genomic_DNA"/>
</dbReference>
<dbReference type="Proteomes" id="UP001228690">
    <property type="component" value="Chromosome"/>
</dbReference>
<dbReference type="CDD" id="cd06223">
    <property type="entry name" value="PRTases_typeI"/>
    <property type="match status" value="1"/>
</dbReference>
<accession>A0ABY8MI57</accession>
<gene>
    <name evidence="2" type="ORF">P0082_08330</name>
</gene>